<dbReference type="EC" id="1.-.-.-" evidence="2"/>
<keyword evidence="3" id="KW-1185">Reference proteome</keyword>
<dbReference type="RefSeq" id="WP_212934590.1">
    <property type="nucleotide sequence ID" value="NZ_BOQD01000005.1"/>
</dbReference>
<protein>
    <submittedName>
        <fullName evidence="2">Quinol monooxygenase</fullName>
        <ecNumber evidence="2">1.-.-.-</ecNumber>
    </submittedName>
</protein>
<dbReference type="Pfam" id="PF03992">
    <property type="entry name" value="ABM"/>
    <property type="match status" value="1"/>
</dbReference>
<dbReference type="GO" id="GO:0004497">
    <property type="term" value="F:monooxygenase activity"/>
    <property type="evidence" value="ECO:0007669"/>
    <property type="project" value="UniProtKB-KW"/>
</dbReference>
<reference evidence="2 3" key="1">
    <citation type="submission" date="2023-06" db="EMBL/GenBank/DDBJ databases">
        <title>Comparative genomics of Bacillaceae isolates and their secondary metabolite potential.</title>
        <authorList>
            <person name="Song L."/>
            <person name="Nielsen L.J."/>
            <person name="Mohite O."/>
            <person name="Xu X."/>
            <person name="Weber T."/>
            <person name="Kovacs A.T."/>
        </authorList>
    </citation>
    <scope>NUCLEOTIDE SEQUENCE [LARGE SCALE GENOMIC DNA]</scope>
    <source>
        <strain evidence="2 3">DX2.1</strain>
    </source>
</reference>
<dbReference type="PROSITE" id="PS51725">
    <property type="entry name" value="ABM"/>
    <property type="match status" value="1"/>
</dbReference>
<gene>
    <name evidence="2" type="ORF">QUG02_04820</name>
</gene>
<dbReference type="EMBL" id="JAUCFG010000002">
    <property type="protein sequence ID" value="MDM5437465.1"/>
    <property type="molecule type" value="Genomic_DNA"/>
</dbReference>
<dbReference type="InterPro" id="IPR007138">
    <property type="entry name" value="ABM_dom"/>
</dbReference>
<sequence length="107" mass="11656">MSNFGLYGKFTVEESNRDVLADILLEAAESMKSLDTCEVYIVSTSDDEPNAVYVFEVWDSEGAHQASLTLESTQNLIKRAKPLITGAERISTLNTRGGKGVLGQKNA</sequence>
<dbReference type="PANTHER" id="PTHR33336:SF14">
    <property type="entry name" value="ANTIBIOTIC BIOSYNTHESIS MONOOXYGENASE"/>
    <property type="match status" value="1"/>
</dbReference>
<evidence type="ECO:0000313" key="3">
    <source>
        <dbReference type="Proteomes" id="UP001224139"/>
    </source>
</evidence>
<dbReference type="SUPFAM" id="SSF54909">
    <property type="entry name" value="Dimeric alpha+beta barrel"/>
    <property type="match status" value="1"/>
</dbReference>
<keyword evidence="2" id="KW-0560">Oxidoreductase</keyword>
<dbReference type="Proteomes" id="UP001224139">
    <property type="component" value="Unassembled WGS sequence"/>
</dbReference>
<proteinExistence type="predicted"/>
<keyword evidence="2" id="KW-0503">Monooxygenase</keyword>
<accession>A0ABT7R3E9</accession>
<evidence type="ECO:0000313" key="2">
    <source>
        <dbReference type="EMBL" id="MDM5437465.1"/>
    </source>
</evidence>
<organism evidence="2 3">
    <name type="scientific">Bacillus hominis</name>
    <dbReference type="NCBI Taxonomy" id="2817478"/>
    <lineage>
        <taxon>Bacteria</taxon>
        <taxon>Bacillati</taxon>
        <taxon>Bacillota</taxon>
        <taxon>Bacilli</taxon>
        <taxon>Bacillales</taxon>
        <taxon>Bacillaceae</taxon>
        <taxon>Bacillus</taxon>
        <taxon>Bacillus cereus group</taxon>
    </lineage>
</organism>
<dbReference type="PANTHER" id="PTHR33336">
    <property type="entry name" value="QUINOL MONOOXYGENASE YGIN-RELATED"/>
    <property type="match status" value="1"/>
</dbReference>
<dbReference type="Gene3D" id="3.30.70.100">
    <property type="match status" value="1"/>
</dbReference>
<dbReference type="InterPro" id="IPR011008">
    <property type="entry name" value="Dimeric_a/b-barrel"/>
</dbReference>
<dbReference type="InterPro" id="IPR050744">
    <property type="entry name" value="AI-2_Isomerase_LsrG"/>
</dbReference>
<feature type="domain" description="ABM" evidence="1">
    <location>
        <begin position="4"/>
        <end position="93"/>
    </location>
</feature>
<evidence type="ECO:0000259" key="1">
    <source>
        <dbReference type="PROSITE" id="PS51725"/>
    </source>
</evidence>
<comment type="caution">
    <text evidence="2">The sequence shown here is derived from an EMBL/GenBank/DDBJ whole genome shotgun (WGS) entry which is preliminary data.</text>
</comment>
<name>A0ABT7R3E9_9BACI</name>